<protein>
    <recommendedName>
        <fullName evidence="1">SGNH hydrolase-type esterase domain-containing protein</fullName>
    </recommendedName>
</protein>
<comment type="caution">
    <text evidence="2">The sequence shown here is derived from an EMBL/GenBank/DDBJ whole genome shotgun (WGS) entry which is preliminary data.</text>
</comment>
<dbReference type="CDD" id="cd01836">
    <property type="entry name" value="FeeA_FeeB_like"/>
    <property type="match status" value="1"/>
</dbReference>
<sequence length="230" mass="24765">MMKALDRPIAAMQGLWLKATIKMAPPAAGPTTGMAGTSMAGRPLRVAVLGDSTAAGCGVDTHDESFTGWLARELASRTRRPVRWQVVGQFGATARRIRYRLLSEIGEDLDAAVLLAGGNDVMGGRLPDEWAADLAAIVDDLSARSGHVIVAGTPPFALFPSIPPALGRVLTARAEALDKASRDICRTRPSTTWVTMTEIPPRHFFATDRFHLSAAGYRRWSQIIADHIPI</sequence>
<keyword evidence="3" id="KW-1185">Reference proteome</keyword>
<evidence type="ECO:0000313" key="3">
    <source>
        <dbReference type="Proteomes" id="UP000655287"/>
    </source>
</evidence>
<dbReference type="Pfam" id="PF13472">
    <property type="entry name" value="Lipase_GDSL_2"/>
    <property type="match status" value="1"/>
</dbReference>
<dbReference type="Proteomes" id="UP000655287">
    <property type="component" value="Unassembled WGS sequence"/>
</dbReference>
<dbReference type="EMBL" id="BOOU01000006">
    <property type="protein sequence ID" value="GII75455.1"/>
    <property type="molecule type" value="Genomic_DNA"/>
</dbReference>
<dbReference type="PANTHER" id="PTHR30383">
    <property type="entry name" value="THIOESTERASE 1/PROTEASE 1/LYSOPHOSPHOLIPASE L1"/>
    <property type="match status" value="1"/>
</dbReference>
<dbReference type="PANTHER" id="PTHR30383:SF24">
    <property type="entry name" value="THIOESTERASE 1_PROTEASE 1_LYSOPHOSPHOLIPASE L1"/>
    <property type="match status" value="1"/>
</dbReference>
<gene>
    <name evidence="2" type="ORF">Sru01_04370</name>
</gene>
<dbReference type="RefSeq" id="WP_203982116.1">
    <property type="nucleotide sequence ID" value="NZ_BOOU01000006.1"/>
</dbReference>
<reference evidence="2" key="1">
    <citation type="submission" date="2021-01" db="EMBL/GenBank/DDBJ databases">
        <title>Whole genome shotgun sequence of Sphaerisporangium rufum NBRC 109079.</title>
        <authorList>
            <person name="Komaki H."/>
            <person name="Tamura T."/>
        </authorList>
    </citation>
    <scope>NUCLEOTIDE SEQUENCE</scope>
    <source>
        <strain evidence="2">NBRC 109079</strain>
    </source>
</reference>
<proteinExistence type="predicted"/>
<evidence type="ECO:0000259" key="1">
    <source>
        <dbReference type="Pfam" id="PF13472"/>
    </source>
</evidence>
<dbReference type="SUPFAM" id="SSF52266">
    <property type="entry name" value="SGNH hydrolase"/>
    <property type="match status" value="1"/>
</dbReference>
<dbReference type="Gene3D" id="3.40.50.1110">
    <property type="entry name" value="SGNH hydrolase"/>
    <property type="match status" value="1"/>
</dbReference>
<dbReference type="InterPro" id="IPR036514">
    <property type="entry name" value="SGNH_hydro_sf"/>
</dbReference>
<name>A0A919R1R0_9ACTN</name>
<organism evidence="2 3">
    <name type="scientific">Sphaerisporangium rufum</name>
    <dbReference type="NCBI Taxonomy" id="1381558"/>
    <lineage>
        <taxon>Bacteria</taxon>
        <taxon>Bacillati</taxon>
        <taxon>Actinomycetota</taxon>
        <taxon>Actinomycetes</taxon>
        <taxon>Streptosporangiales</taxon>
        <taxon>Streptosporangiaceae</taxon>
        <taxon>Sphaerisporangium</taxon>
    </lineage>
</organism>
<dbReference type="GO" id="GO:0004622">
    <property type="term" value="F:phosphatidylcholine lysophospholipase activity"/>
    <property type="evidence" value="ECO:0007669"/>
    <property type="project" value="TreeGrafter"/>
</dbReference>
<dbReference type="InterPro" id="IPR051532">
    <property type="entry name" value="Ester_Hydrolysis_Enzymes"/>
</dbReference>
<accession>A0A919R1R0</accession>
<feature type="domain" description="SGNH hydrolase-type esterase" evidence="1">
    <location>
        <begin position="48"/>
        <end position="219"/>
    </location>
</feature>
<dbReference type="AlphaFoldDB" id="A0A919R1R0"/>
<dbReference type="InterPro" id="IPR013830">
    <property type="entry name" value="SGNH_hydro"/>
</dbReference>
<evidence type="ECO:0000313" key="2">
    <source>
        <dbReference type="EMBL" id="GII75455.1"/>
    </source>
</evidence>